<organism evidence="2 3">
    <name type="scientific">Candidatus Infernicultor aquiphilus</name>
    <dbReference type="NCBI Taxonomy" id="1805029"/>
    <lineage>
        <taxon>Bacteria</taxon>
        <taxon>Pseudomonadati</taxon>
        <taxon>Atribacterota</taxon>
        <taxon>Candidatus Phoenicimicrobiia</taxon>
        <taxon>Candidatus Pheonicimicrobiales</taxon>
        <taxon>Candidatus Phoenicimicrobiaceae</taxon>
        <taxon>Candidatus Infernicultor</taxon>
    </lineage>
</organism>
<dbReference type="AlphaFoldDB" id="A0A2M7K830"/>
<feature type="domain" description="PAS" evidence="1">
    <location>
        <begin position="133"/>
        <end position="181"/>
    </location>
</feature>
<proteinExistence type="predicted"/>
<protein>
    <recommendedName>
        <fullName evidence="1">PAS domain-containing protein</fullName>
    </recommendedName>
</protein>
<sequence>MYQKKDQYRLLIENLPDGLAYCKMVLDNTGKPLDYIFLEVNLSFETLTGFPRENVIGKKVTEVYPGIKGLGFDWISVFGQVAATGQSIRFQQYFELTDRWYDVIAYSDQPGYFAEVFRDITENKKTEEELRQREKNFSTLVENAPDMIVRFNLDLQHIYCNAAVEHQLGVPVHRFIGKTFLEIDGPPEQLKSMHQLLPSLTVASKF</sequence>
<comment type="caution">
    <text evidence="2">The sequence shown here is derived from an EMBL/GenBank/DDBJ whole genome shotgun (WGS) entry which is preliminary data.</text>
</comment>
<gene>
    <name evidence="2" type="ORF">COZ58_04520</name>
</gene>
<name>A0A2M7K830_9BACT</name>
<dbReference type="Proteomes" id="UP000231493">
    <property type="component" value="Unassembled WGS sequence"/>
</dbReference>
<dbReference type="Gene3D" id="3.30.450.20">
    <property type="entry name" value="PAS domain"/>
    <property type="match status" value="2"/>
</dbReference>
<dbReference type="Pfam" id="PF08448">
    <property type="entry name" value="PAS_4"/>
    <property type="match status" value="1"/>
</dbReference>
<dbReference type="InterPro" id="IPR013656">
    <property type="entry name" value="PAS_4"/>
</dbReference>
<dbReference type="InterPro" id="IPR035965">
    <property type="entry name" value="PAS-like_dom_sf"/>
</dbReference>
<dbReference type="Pfam" id="PF13188">
    <property type="entry name" value="PAS_8"/>
    <property type="match status" value="1"/>
</dbReference>
<dbReference type="InterPro" id="IPR000014">
    <property type="entry name" value="PAS"/>
</dbReference>
<evidence type="ECO:0000313" key="3">
    <source>
        <dbReference type="Proteomes" id="UP000231493"/>
    </source>
</evidence>
<dbReference type="EMBL" id="PFIP01000088">
    <property type="protein sequence ID" value="PIX34286.1"/>
    <property type="molecule type" value="Genomic_DNA"/>
</dbReference>
<dbReference type="NCBIfam" id="TIGR00229">
    <property type="entry name" value="sensory_box"/>
    <property type="match status" value="1"/>
</dbReference>
<evidence type="ECO:0000259" key="1">
    <source>
        <dbReference type="PROSITE" id="PS50112"/>
    </source>
</evidence>
<dbReference type="SUPFAM" id="SSF55785">
    <property type="entry name" value="PYP-like sensor domain (PAS domain)"/>
    <property type="match status" value="2"/>
</dbReference>
<dbReference type="PROSITE" id="PS50112">
    <property type="entry name" value="PAS"/>
    <property type="match status" value="1"/>
</dbReference>
<accession>A0A2M7K830</accession>
<evidence type="ECO:0000313" key="2">
    <source>
        <dbReference type="EMBL" id="PIX34286.1"/>
    </source>
</evidence>
<reference evidence="3" key="1">
    <citation type="submission" date="2017-09" db="EMBL/GenBank/DDBJ databases">
        <title>Depth-based differentiation of microbial function through sediment-hosted aquifers and enrichment of novel symbionts in the deep terrestrial subsurface.</title>
        <authorList>
            <person name="Probst A.J."/>
            <person name="Ladd B."/>
            <person name="Jarett J.K."/>
            <person name="Geller-Mcgrath D.E."/>
            <person name="Sieber C.M."/>
            <person name="Emerson J.B."/>
            <person name="Anantharaman K."/>
            <person name="Thomas B.C."/>
            <person name="Malmstrom R."/>
            <person name="Stieglmeier M."/>
            <person name="Klingl A."/>
            <person name="Woyke T."/>
            <person name="Ryan C.M."/>
            <person name="Banfield J.F."/>
        </authorList>
    </citation>
    <scope>NUCLEOTIDE SEQUENCE [LARGE SCALE GENOMIC DNA]</scope>
</reference>
<dbReference type="SMART" id="SM00091">
    <property type="entry name" value="PAS"/>
    <property type="match status" value="2"/>
</dbReference>
<dbReference type="CDD" id="cd00130">
    <property type="entry name" value="PAS"/>
    <property type="match status" value="1"/>
</dbReference>